<dbReference type="GO" id="GO:0016491">
    <property type="term" value="F:oxidoreductase activity"/>
    <property type="evidence" value="ECO:0007669"/>
    <property type="project" value="UniProtKB-KW"/>
</dbReference>
<dbReference type="InterPro" id="IPR023856">
    <property type="entry name" value="Bdr"/>
</dbReference>
<dbReference type="PRINTS" id="PR00368">
    <property type="entry name" value="FADPNR"/>
</dbReference>
<dbReference type="PANTHER" id="PTHR48105">
    <property type="entry name" value="THIOREDOXIN REDUCTASE 1-RELATED-RELATED"/>
    <property type="match status" value="1"/>
</dbReference>
<gene>
    <name evidence="3" type="primary">ypdA</name>
    <name evidence="3" type="ORF">EQP59_04555</name>
</gene>
<evidence type="ECO:0000313" key="3">
    <source>
        <dbReference type="EMBL" id="QAR30662.1"/>
    </source>
</evidence>
<dbReference type="Pfam" id="PF13738">
    <property type="entry name" value="Pyr_redox_3"/>
    <property type="match status" value="1"/>
</dbReference>
<protein>
    <submittedName>
        <fullName evidence="3">YpdA family putative bacillithiol disulfide reductase</fullName>
    </submittedName>
</protein>
<dbReference type="InterPro" id="IPR036188">
    <property type="entry name" value="FAD/NAD-bd_sf"/>
</dbReference>
<dbReference type="PRINTS" id="PR00469">
    <property type="entry name" value="PNDRDTASEII"/>
</dbReference>
<accession>A0A410JR82</accession>
<dbReference type="RefSeq" id="WP_128501142.1">
    <property type="nucleotide sequence ID" value="NZ_CP035107.1"/>
</dbReference>
<dbReference type="Proteomes" id="UP000287701">
    <property type="component" value="Chromosome"/>
</dbReference>
<keyword evidence="2" id="KW-0560">Oxidoreductase</keyword>
<dbReference type="NCBIfam" id="TIGR04018">
    <property type="entry name" value="Bthiol_YpdA"/>
    <property type="match status" value="1"/>
</dbReference>
<dbReference type="OrthoDB" id="9778740at2"/>
<evidence type="ECO:0000313" key="4">
    <source>
        <dbReference type="Proteomes" id="UP000287701"/>
    </source>
</evidence>
<dbReference type="AlphaFoldDB" id="A0A410JR82"/>
<evidence type="ECO:0000256" key="2">
    <source>
        <dbReference type="ARBA" id="ARBA00023002"/>
    </source>
</evidence>
<reference evidence="3 4" key="1">
    <citation type="submission" date="2019-01" db="EMBL/GenBank/DDBJ databases">
        <title>Whole Genome of Ornithobacterium rhinotracheale FARPER-174b.</title>
        <authorList>
            <person name="Tataje-Lavanda L.A."/>
            <person name="Montalvan A."/>
            <person name="Montesinos R."/>
            <person name="Zimic M."/>
            <person name="Fernandez-Sanchez M."/>
            <person name="Fernandez-Diaz M."/>
        </authorList>
    </citation>
    <scope>NUCLEOTIDE SEQUENCE [LARGE SCALE GENOMIC DNA]</scope>
    <source>
        <strain evidence="3 4">FARPER-174b</strain>
    </source>
</reference>
<proteinExistence type="predicted"/>
<dbReference type="SUPFAM" id="SSF51905">
    <property type="entry name" value="FAD/NAD(P)-binding domain"/>
    <property type="match status" value="1"/>
</dbReference>
<dbReference type="EMBL" id="CP035107">
    <property type="protein sequence ID" value="QAR30662.1"/>
    <property type="molecule type" value="Genomic_DNA"/>
</dbReference>
<evidence type="ECO:0000256" key="1">
    <source>
        <dbReference type="ARBA" id="ARBA00022630"/>
    </source>
</evidence>
<sequence length="320" mass="35739">MKNTYDIAIIGAGPMGIATAIEAKANGLSHIVLEKGSLVNSVYHFPKSMIFFSTSEKLEIGGVPFVSINEKPKRDEALEYYRRVAQKWELNVHTMEEVVEVKKEENTFRVVSEKDAYFAKNVVVATGFYDEPNLLNVPGESLPKVSHYFDDAHPYIGKKVAVIGAANSATQVALELFYKGADVSLIVRDAEIGQNVKYWIRPNIVNRIKSGEITGFYNTSVQEITPNSIILKTPEGVQEIENDFVFAMIGYHPNYQFLEKIGINCETDPFRTPDFKEDSHMTNIEGLYVAGVVCGGGNTSRFFIENSKEHAQAIIQNILK</sequence>
<dbReference type="InterPro" id="IPR050097">
    <property type="entry name" value="Ferredoxin-NADP_redctase_2"/>
</dbReference>
<organism evidence="3 4">
    <name type="scientific">Ornithobacterium rhinotracheale</name>
    <dbReference type="NCBI Taxonomy" id="28251"/>
    <lineage>
        <taxon>Bacteria</taxon>
        <taxon>Pseudomonadati</taxon>
        <taxon>Bacteroidota</taxon>
        <taxon>Flavobacteriia</taxon>
        <taxon>Flavobacteriales</taxon>
        <taxon>Weeksellaceae</taxon>
        <taxon>Ornithobacterium</taxon>
    </lineage>
</organism>
<name>A0A410JR82_ORNRH</name>
<keyword evidence="1" id="KW-0285">Flavoprotein</keyword>
<dbReference type="Gene3D" id="3.50.50.60">
    <property type="entry name" value="FAD/NAD(P)-binding domain"/>
    <property type="match status" value="1"/>
</dbReference>